<dbReference type="EMBL" id="JANURN010000001">
    <property type="protein sequence ID" value="MDL0081096.1"/>
    <property type="molecule type" value="Genomic_DNA"/>
</dbReference>
<protein>
    <submittedName>
        <fullName evidence="1">Uncharacterized protein</fullName>
    </submittedName>
</protein>
<accession>A0ACC6FPF8</accession>
<comment type="caution">
    <text evidence="1">The sequence shown here is derived from an EMBL/GenBank/DDBJ whole genome shotgun (WGS) entry which is preliminary data.</text>
</comment>
<evidence type="ECO:0000313" key="1">
    <source>
        <dbReference type="EMBL" id="MDL0081096.1"/>
    </source>
</evidence>
<proteinExistence type="predicted"/>
<organism evidence="1 2">
    <name type="scientific">Helicobacter zhangjianzhongii</name>
    <dbReference type="NCBI Taxonomy" id="2974574"/>
    <lineage>
        <taxon>Bacteria</taxon>
        <taxon>Pseudomonadati</taxon>
        <taxon>Campylobacterota</taxon>
        <taxon>Epsilonproteobacteria</taxon>
        <taxon>Campylobacterales</taxon>
        <taxon>Helicobacteraceae</taxon>
        <taxon>Helicobacter</taxon>
    </lineage>
</organism>
<dbReference type="Proteomes" id="UP001173802">
    <property type="component" value="Unassembled WGS sequence"/>
</dbReference>
<name>A0ACC6FPF8_9HELI</name>
<sequence length="48" mass="5119">MKKRILVQNDSKNCSGAVGALRVMVKVSDLGDRAFAITRNTAALLTQG</sequence>
<reference evidence="1 2" key="1">
    <citation type="journal article" date="2023" name="Microorganisms">
        <title>Isolation and Genomic Characteristics of Cat-Borne Campylobacter felis sp. nov. and Sheep-Borne Campylobacter ovis sp. nov.</title>
        <authorList>
            <person name="Wang H."/>
            <person name="Li Y."/>
            <person name="Gu Y."/>
            <person name="Zhou G."/>
            <person name="Chen X."/>
            <person name="Zhang X."/>
            <person name="Shao Z."/>
            <person name="Zhang J."/>
            <person name="Zhang M."/>
        </authorList>
    </citation>
    <scope>NUCLEOTIDE SEQUENCE [LARGE SCALE GENOMIC DNA]</scope>
    <source>
        <strain evidence="1 2">XJK30-2</strain>
    </source>
</reference>
<keyword evidence="2" id="KW-1185">Reference proteome</keyword>
<evidence type="ECO:0000313" key="2">
    <source>
        <dbReference type="Proteomes" id="UP001173802"/>
    </source>
</evidence>
<gene>
    <name evidence="1" type="ORF">NYG90_00100</name>
</gene>